<evidence type="ECO:0000313" key="1">
    <source>
        <dbReference type="EMBL" id="KAK7025701.1"/>
    </source>
</evidence>
<accession>A0AAW0BG92</accession>
<comment type="caution">
    <text evidence="1">The sequence shown here is derived from an EMBL/GenBank/DDBJ whole genome shotgun (WGS) entry which is preliminary data.</text>
</comment>
<proteinExistence type="predicted"/>
<reference evidence="1 2" key="1">
    <citation type="journal article" date="2024" name="J Genomics">
        <title>Draft genome sequencing and assembly of Favolaschia claudopus CIRM-BRFM 2984 isolated from oak limbs.</title>
        <authorList>
            <person name="Navarro D."/>
            <person name="Drula E."/>
            <person name="Chaduli D."/>
            <person name="Cazenave R."/>
            <person name="Ahrendt S."/>
            <person name="Wang J."/>
            <person name="Lipzen A."/>
            <person name="Daum C."/>
            <person name="Barry K."/>
            <person name="Grigoriev I.V."/>
            <person name="Favel A."/>
            <person name="Rosso M.N."/>
            <person name="Martin F."/>
        </authorList>
    </citation>
    <scope>NUCLEOTIDE SEQUENCE [LARGE SCALE GENOMIC DNA]</scope>
    <source>
        <strain evidence="1 2">CIRM-BRFM 2984</strain>
    </source>
</reference>
<dbReference type="Proteomes" id="UP001362999">
    <property type="component" value="Unassembled WGS sequence"/>
</dbReference>
<dbReference type="EMBL" id="JAWWNJ010000033">
    <property type="protein sequence ID" value="KAK7025701.1"/>
    <property type="molecule type" value="Genomic_DNA"/>
</dbReference>
<keyword evidence="2" id="KW-1185">Reference proteome</keyword>
<organism evidence="1 2">
    <name type="scientific">Favolaschia claudopus</name>
    <dbReference type="NCBI Taxonomy" id="2862362"/>
    <lineage>
        <taxon>Eukaryota</taxon>
        <taxon>Fungi</taxon>
        <taxon>Dikarya</taxon>
        <taxon>Basidiomycota</taxon>
        <taxon>Agaricomycotina</taxon>
        <taxon>Agaricomycetes</taxon>
        <taxon>Agaricomycetidae</taxon>
        <taxon>Agaricales</taxon>
        <taxon>Marasmiineae</taxon>
        <taxon>Mycenaceae</taxon>
        <taxon>Favolaschia</taxon>
    </lineage>
</organism>
<protein>
    <submittedName>
        <fullName evidence="1">Uncharacterized protein</fullName>
    </submittedName>
</protein>
<sequence length="133" mass="14678">MQKEMDALSPLLTTDTATDVRAESLTGFTFLQLHAHMSIAAPTLVQFMDSLPGRRPSPVYPDMESPLYFSTTAMAQAREMHDKIPWKGPLPNTHHRKVWGLIMDHNAQRICGDPSVCKTESEESGSPQGLGGQ</sequence>
<evidence type="ECO:0000313" key="2">
    <source>
        <dbReference type="Proteomes" id="UP001362999"/>
    </source>
</evidence>
<dbReference type="AlphaFoldDB" id="A0AAW0BG92"/>
<gene>
    <name evidence="1" type="ORF">R3P38DRAFT_3193219</name>
</gene>
<name>A0AAW0BG92_9AGAR</name>